<dbReference type="Gene3D" id="1.50.10.20">
    <property type="match status" value="1"/>
</dbReference>
<evidence type="ECO:0000313" key="4">
    <source>
        <dbReference type="EMBL" id="RIV46992.1"/>
    </source>
</evidence>
<evidence type="ECO:0000259" key="3">
    <source>
        <dbReference type="Pfam" id="PF20737"/>
    </source>
</evidence>
<dbReference type="Pfam" id="PF20736">
    <property type="entry name" value="Glyco_hydro127M"/>
    <property type="match status" value="1"/>
</dbReference>
<dbReference type="InterPro" id="IPR049174">
    <property type="entry name" value="Beta-AFase-like"/>
</dbReference>
<dbReference type="GO" id="GO:0016787">
    <property type="term" value="F:hydrolase activity"/>
    <property type="evidence" value="ECO:0007669"/>
    <property type="project" value="UniProtKB-KW"/>
</dbReference>
<dbReference type="AlphaFoldDB" id="A0A3A1NL84"/>
<dbReference type="InterPro" id="IPR008928">
    <property type="entry name" value="6-hairpin_glycosidase_sf"/>
</dbReference>
<evidence type="ECO:0000313" key="6">
    <source>
        <dbReference type="Proteomes" id="UP000266691"/>
    </source>
</evidence>
<feature type="domain" description="Non-reducing end beta-L-arabinofuranosidase-like GH127 C-terminal" evidence="3">
    <location>
        <begin position="554"/>
        <end position="642"/>
    </location>
</feature>
<sequence>MICAFGCKNKEIVIETVADVATMDGYPIEAINIRNIKLKDEFWLPIIEKVQKKTIEYAIAKCQEEGRFDNFLIAGGEMTGEVKGVMPFDDTDVYKIIEGASNSLISAPNPELEKLIDSLVSIIKVGQEPDGYLTTWRTINPAKPPAKWVEVKEGKRWESLFMSHELYNAGHLYEAAVVHFKATGKRNFLDIAIKNADLMVKTFGDGEGKIAAVPGHQIIETGLIKLYQVTNKKEYMDLAKYFLDHRGDPENHKLFGPYSQDHIPVVQQDEVVGHAVRAVYMYAAMTDIAAIEKDTAYLKAVNALWDNMVDKKMYVTGGIGAKHEGEAFGENYELPNLTAYNETCAAIGDVYWNQRLHNLTGDVKYFDVIERTLYNGLISGLSLDGQQFFYPNALEADGVYKFNQGSCTRSDWFDCSCCPTNMIRFIPAMPGLIYSKTANTLFVNLYASSEATVSLKDHHLKVQQETLYPWDGKVKLTIDPDQTGEFTLKLRVPGWARNEVLPGDLYHFASPMDGQNMVSINGEQVNTVQENGYFTISRTWQTGDVVELNFPMEVRKVMASELVAENKGKMSLEIGPLVYAVEEMDNKSEFDQIALYPNDQFKVEMQPDLLGGVNTVSNEHLTAIPYYAWSNRGVGKMKVWLPVKEN</sequence>
<dbReference type="Proteomes" id="UP000321621">
    <property type="component" value="Unassembled WGS sequence"/>
</dbReference>
<dbReference type="Proteomes" id="UP000266691">
    <property type="component" value="Unassembled WGS sequence"/>
</dbReference>
<dbReference type="InterPro" id="IPR012878">
    <property type="entry name" value="Beta-AFase-like_GH127_cat"/>
</dbReference>
<keyword evidence="4" id="KW-0378">Hydrolase</keyword>
<dbReference type="InterPro" id="IPR049049">
    <property type="entry name" value="Beta-AFase-like_GH127_C"/>
</dbReference>
<dbReference type="GO" id="GO:0005975">
    <property type="term" value="P:carbohydrate metabolic process"/>
    <property type="evidence" value="ECO:0007669"/>
    <property type="project" value="InterPro"/>
</dbReference>
<reference evidence="5 7" key="2">
    <citation type="submission" date="2019-07" db="EMBL/GenBank/DDBJ databases">
        <title>Draft genome of two Muricauda strains isolated from deep sea.</title>
        <authorList>
            <person name="Sun C."/>
        </authorList>
    </citation>
    <scope>NUCLEOTIDE SEQUENCE [LARGE SCALE GENOMIC DNA]</scope>
    <source>
        <strain evidence="5 7">72</strain>
    </source>
</reference>
<evidence type="ECO:0000313" key="5">
    <source>
        <dbReference type="EMBL" id="TXJ99880.1"/>
    </source>
</evidence>
<evidence type="ECO:0000313" key="7">
    <source>
        <dbReference type="Proteomes" id="UP000321621"/>
    </source>
</evidence>
<dbReference type="PANTHER" id="PTHR43465:SF2">
    <property type="entry name" value="DUF1680 DOMAIN PROTEIN (AFU_ORTHOLOGUE AFUA_1G08910)"/>
    <property type="match status" value="1"/>
</dbReference>
<accession>A0A3A1NL84</accession>
<feature type="domain" description="Non-reducing end beta-L-arabinofuranosidase-like GH127 middle" evidence="2">
    <location>
        <begin position="440"/>
        <end position="552"/>
    </location>
</feature>
<protein>
    <submittedName>
        <fullName evidence="4">Glycoside hydrolase family 127 protein</fullName>
    </submittedName>
</protein>
<dbReference type="SUPFAM" id="SSF48208">
    <property type="entry name" value="Six-hairpin glycosidases"/>
    <property type="match status" value="1"/>
</dbReference>
<dbReference type="InterPro" id="IPR049046">
    <property type="entry name" value="Beta-AFase-like_GH127_middle"/>
</dbReference>
<evidence type="ECO:0000259" key="1">
    <source>
        <dbReference type="Pfam" id="PF07944"/>
    </source>
</evidence>
<dbReference type="EMBL" id="VNWK01000009">
    <property type="protein sequence ID" value="TXJ99880.1"/>
    <property type="molecule type" value="Genomic_DNA"/>
</dbReference>
<feature type="domain" description="Non-reducing end beta-L-arabinofuranosidase-like GH127 catalytic" evidence="1">
    <location>
        <begin position="35"/>
        <end position="429"/>
    </location>
</feature>
<keyword evidence="7" id="KW-1185">Reference proteome</keyword>
<dbReference type="PANTHER" id="PTHR43465">
    <property type="entry name" value="DUF1680 DOMAIN PROTEIN (AFU_ORTHOLOGUE AFUA_1G08910)"/>
    <property type="match status" value="1"/>
</dbReference>
<gene>
    <name evidence="4" type="ORF">D2V05_02705</name>
    <name evidence="5" type="ORF">FQ017_02695</name>
</gene>
<proteinExistence type="predicted"/>
<name>A0A3A1NL84_9FLAO</name>
<organism evidence="4 6">
    <name type="scientific">Flagellimonas pelagia</name>
    <dbReference type="NCBI Taxonomy" id="2306998"/>
    <lineage>
        <taxon>Bacteria</taxon>
        <taxon>Pseudomonadati</taxon>
        <taxon>Bacteroidota</taxon>
        <taxon>Flavobacteriia</taxon>
        <taxon>Flavobacteriales</taxon>
        <taxon>Flavobacteriaceae</taxon>
        <taxon>Flagellimonas</taxon>
    </lineage>
</organism>
<dbReference type="EMBL" id="QXFI01000009">
    <property type="protein sequence ID" value="RIV46992.1"/>
    <property type="molecule type" value="Genomic_DNA"/>
</dbReference>
<dbReference type="Pfam" id="PF07944">
    <property type="entry name" value="Beta-AFase-like_GH127_cat"/>
    <property type="match status" value="1"/>
</dbReference>
<comment type="caution">
    <text evidence="4">The sequence shown here is derived from an EMBL/GenBank/DDBJ whole genome shotgun (WGS) entry which is preliminary data.</text>
</comment>
<dbReference type="Pfam" id="PF20737">
    <property type="entry name" value="Glyco_hydro127C"/>
    <property type="match status" value="1"/>
</dbReference>
<dbReference type="OrthoDB" id="9757939at2"/>
<reference evidence="4 6" key="1">
    <citation type="submission" date="2018-08" db="EMBL/GenBank/DDBJ databases">
        <title>Proposal of Muricauda 72 sp.nov. and Muricauda NH166 sp.nov., isolated from seawater.</title>
        <authorList>
            <person name="Cheng H."/>
            <person name="Wu Y.-H."/>
            <person name="Guo L.-L."/>
            <person name="Xu X.-W."/>
        </authorList>
    </citation>
    <scope>NUCLEOTIDE SEQUENCE [LARGE SCALE GENOMIC DNA]</scope>
    <source>
        <strain evidence="4 6">72</strain>
    </source>
</reference>
<evidence type="ECO:0000259" key="2">
    <source>
        <dbReference type="Pfam" id="PF20736"/>
    </source>
</evidence>